<reference evidence="7" key="2">
    <citation type="submission" date="2020-09" db="EMBL/GenBank/DDBJ databases">
        <authorList>
            <person name="Sun Q."/>
            <person name="Kim S."/>
        </authorList>
    </citation>
    <scope>NUCLEOTIDE SEQUENCE</scope>
    <source>
        <strain evidence="7">KCTC 42097</strain>
    </source>
</reference>
<accession>A0A8J3DGK4</accession>
<dbReference type="InterPro" id="IPR001279">
    <property type="entry name" value="Metallo-B-lactamas"/>
</dbReference>
<dbReference type="CDD" id="cd07720">
    <property type="entry name" value="OPHC2-like_MBL-fold"/>
    <property type="match status" value="1"/>
</dbReference>
<keyword evidence="2" id="KW-0479">Metal-binding</keyword>
<dbReference type="Gene3D" id="3.60.15.10">
    <property type="entry name" value="Ribonuclease Z/Hydroxyacylglutathione hydrolase-like"/>
    <property type="match status" value="1"/>
</dbReference>
<dbReference type="AlphaFoldDB" id="A0A8J3DGK4"/>
<dbReference type="InterPro" id="IPR036866">
    <property type="entry name" value="RibonucZ/Hydroxyglut_hydro"/>
</dbReference>
<feature type="signal peptide" evidence="5">
    <location>
        <begin position="1"/>
        <end position="31"/>
    </location>
</feature>
<sequence>MPKLEMSRRTVLGASIAGLLASAMPISLAFAQTSPKAAQGANMKTRVRTYEFPLGNFNILVLQDGIRPMENPGETFGMNQTPETVAALLEANFLPADKSVNGFSPVLVDTGSQKILFDTGFGEAGREAGSGKLLEGLAQHGITPEDVTIVVLTHLHGDHISGLMEQGRPTFPNARYVTGEAEYAFWKDPARAGTPAEGNHQSVLKNVVPLEEKLTFLNEGSEVVPGITAHEAFGHTPGHMIFRVESAGKALMLTADTANHFVLSLQRPDWEVRFDMDKQAAAASRHKVFDQIAEERIPFIGYHMPFPSVGYAEKLDEGFRFVPVAYQFDAQ</sequence>
<dbReference type="SUPFAM" id="SSF56281">
    <property type="entry name" value="Metallo-hydrolase/oxidoreductase"/>
    <property type="match status" value="1"/>
</dbReference>
<keyword evidence="8" id="KW-1185">Reference proteome</keyword>
<dbReference type="PANTHER" id="PTHR42978">
    <property type="entry name" value="QUORUM-QUENCHING LACTONASE YTNP-RELATED-RELATED"/>
    <property type="match status" value="1"/>
</dbReference>
<evidence type="ECO:0000313" key="8">
    <source>
        <dbReference type="Proteomes" id="UP000641137"/>
    </source>
</evidence>
<dbReference type="EMBL" id="BMZO01000003">
    <property type="protein sequence ID" value="GHC67994.1"/>
    <property type="molecule type" value="Genomic_DNA"/>
</dbReference>
<organism evidence="7 8">
    <name type="scientific">Limoniibacter endophyticus</name>
    <dbReference type="NCBI Taxonomy" id="1565040"/>
    <lineage>
        <taxon>Bacteria</taxon>
        <taxon>Pseudomonadati</taxon>
        <taxon>Pseudomonadota</taxon>
        <taxon>Alphaproteobacteria</taxon>
        <taxon>Hyphomicrobiales</taxon>
        <taxon>Bartonellaceae</taxon>
        <taxon>Limoniibacter</taxon>
    </lineage>
</organism>
<comment type="caution">
    <text evidence="7">The sequence shown here is derived from an EMBL/GenBank/DDBJ whole genome shotgun (WGS) entry which is preliminary data.</text>
</comment>
<evidence type="ECO:0000256" key="5">
    <source>
        <dbReference type="SAM" id="SignalP"/>
    </source>
</evidence>
<dbReference type="PROSITE" id="PS51318">
    <property type="entry name" value="TAT"/>
    <property type="match status" value="1"/>
</dbReference>
<evidence type="ECO:0000259" key="6">
    <source>
        <dbReference type="SMART" id="SM00849"/>
    </source>
</evidence>
<evidence type="ECO:0000313" key="7">
    <source>
        <dbReference type="EMBL" id="GHC67994.1"/>
    </source>
</evidence>
<evidence type="ECO:0000256" key="1">
    <source>
        <dbReference type="ARBA" id="ARBA00007749"/>
    </source>
</evidence>
<evidence type="ECO:0000256" key="2">
    <source>
        <dbReference type="ARBA" id="ARBA00022723"/>
    </source>
</evidence>
<dbReference type="GO" id="GO:0016787">
    <property type="term" value="F:hydrolase activity"/>
    <property type="evidence" value="ECO:0007669"/>
    <property type="project" value="UniProtKB-KW"/>
</dbReference>
<dbReference type="InterPro" id="IPR051013">
    <property type="entry name" value="MBL_superfamily_lactonases"/>
</dbReference>
<evidence type="ECO:0000256" key="3">
    <source>
        <dbReference type="ARBA" id="ARBA00022801"/>
    </source>
</evidence>
<keyword evidence="3" id="KW-0378">Hydrolase</keyword>
<dbReference type="PANTHER" id="PTHR42978:SF6">
    <property type="entry name" value="QUORUM-QUENCHING LACTONASE YTNP-RELATED"/>
    <property type="match status" value="1"/>
</dbReference>
<gene>
    <name evidence="7" type="ORF">GCM10010136_12640</name>
</gene>
<keyword evidence="5" id="KW-0732">Signal</keyword>
<feature type="chain" id="PRO_5035324591" evidence="5">
    <location>
        <begin position="32"/>
        <end position="331"/>
    </location>
</feature>
<feature type="domain" description="Metallo-beta-lactamase" evidence="6">
    <location>
        <begin position="102"/>
        <end position="303"/>
    </location>
</feature>
<dbReference type="RefSeq" id="WP_382344846.1">
    <property type="nucleotide sequence ID" value="NZ_BMZO01000003.1"/>
</dbReference>
<dbReference type="Proteomes" id="UP000641137">
    <property type="component" value="Unassembled WGS sequence"/>
</dbReference>
<name>A0A8J3DGK4_9HYPH</name>
<dbReference type="Pfam" id="PF00753">
    <property type="entry name" value="Lactamase_B"/>
    <property type="match status" value="1"/>
</dbReference>
<protein>
    <submittedName>
        <fullName evidence="7">MBL fold metallo-hydrolase</fullName>
    </submittedName>
</protein>
<evidence type="ECO:0000256" key="4">
    <source>
        <dbReference type="ARBA" id="ARBA00022833"/>
    </source>
</evidence>
<dbReference type="SMART" id="SM00849">
    <property type="entry name" value="Lactamase_B"/>
    <property type="match status" value="1"/>
</dbReference>
<keyword evidence="4" id="KW-0862">Zinc</keyword>
<proteinExistence type="inferred from homology"/>
<reference evidence="7" key="1">
    <citation type="journal article" date="2014" name="Int. J. Syst. Evol. Microbiol.">
        <title>Complete genome sequence of Corynebacterium casei LMG S-19264T (=DSM 44701T), isolated from a smear-ripened cheese.</title>
        <authorList>
            <consortium name="US DOE Joint Genome Institute (JGI-PGF)"/>
            <person name="Walter F."/>
            <person name="Albersmeier A."/>
            <person name="Kalinowski J."/>
            <person name="Ruckert C."/>
        </authorList>
    </citation>
    <scope>NUCLEOTIDE SEQUENCE</scope>
    <source>
        <strain evidence="7">KCTC 42097</strain>
    </source>
</reference>
<dbReference type="InterPro" id="IPR006311">
    <property type="entry name" value="TAT_signal"/>
</dbReference>
<comment type="similarity">
    <text evidence="1">Belongs to the metallo-beta-lactamase superfamily.</text>
</comment>
<dbReference type="GO" id="GO:0046872">
    <property type="term" value="F:metal ion binding"/>
    <property type="evidence" value="ECO:0007669"/>
    <property type="project" value="UniProtKB-KW"/>
</dbReference>